<evidence type="ECO:0000313" key="2">
    <source>
        <dbReference type="Proteomes" id="UP001497700"/>
    </source>
</evidence>
<sequence length="414" mass="46167">MIVKAESLYLDAIKQARSNFLKSLPAPIPIPHRYHEPDNLPEIIDNDDIAVREVLVRKLGSWVDSVQSGSPASRSPAPTIQSSDTTSTQPSTNYGFPLTLNDIYLVSDIPPRLKEIENKVKIPLQQGKNGFKEFTILKHMATTASEVFRNELDGAKEATYKTNIKASFVVNSSMFRITLMQLRQTELVPGRQSIRSCGNEKFNAEHYASFLKPEAIKMGHPDAIMALAYEWLSAFIDTIVPDKEFASIVSAKIRNKCDLCDIDIFFPHFISVFKCKQTLSSVVCQLRGYCAAALASGIPWIGHTNAIFGLAAHAITAKLFLAWMEPPDPHLHHSGPRYYMASIGLFQLDLQSDNERLQHILIHIHLWGYGDRRLGLEDELRDSVATEVSQLSARRDVALDGDENVSLPSPPTPS</sequence>
<reference evidence="1 2" key="1">
    <citation type="journal article" date="2022" name="New Phytol.">
        <title>Ecological generalism drives hyperdiversity of secondary metabolite gene clusters in xylarialean endophytes.</title>
        <authorList>
            <person name="Franco M.E.E."/>
            <person name="Wisecaver J.H."/>
            <person name="Arnold A.E."/>
            <person name="Ju Y.M."/>
            <person name="Slot J.C."/>
            <person name="Ahrendt S."/>
            <person name="Moore L.P."/>
            <person name="Eastman K.E."/>
            <person name="Scott K."/>
            <person name="Konkel Z."/>
            <person name="Mondo S.J."/>
            <person name="Kuo A."/>
            <person name="Hayes R.D."/>
            <person name="Haridas S."/>
            <person name="Andreopoulos B."/>
            <person name="Riley R."/>
            <person name="LaButti K."/>
            <person name="Pangilinan J."/>
            <person name="Lipzen A."/>
            <person name="Amirebrahimi M."/>
            <person name="Yan J."/>
            <person name="Adam C."/>
            <person name="Keymanesh K."/>
            <person name="Ng V."/>
            <person name="Louie K."/>
            <person name="Northen T."/>
            <person name="Drula E."/>
            <person name="Henrissat B."/>
            <person name="Hsieh H.M."/>
            <person name="Youens-Clark K."/>
            <person name="Lutzoni F."/>
            <person name="Miadlikowska J."/>
            <person name="Eastwood D.C."/>
            <person name="Hamelin R.C."/>
            <person name="Grigoriev I.V."/>
            <person name="U'Ren J.M."/>
        </authorList>
    </citation>
    <scope>NUCLEOTIDE SEQUENCE [LARGE SCALE GENOMIC DNA]</scope>
    <source>
        <strain evidence="1 2">CBS 119005</strain>
    </source>
</reference>
<accession>A0ACB9Z945</accession>
<dbReference type="EMBL" id="MU393446">
    <property type="protein sequence ID" value="KAI4867515.1"/>
    <property type="molecule type" value="Genomic_DNA"/>
</dbReference>
<protein>
    <submittedName>
        <fullName evidence="1">Uncharacterized protein</fullName>
    </submittedName>
</protein>
<proteinExistence type="predicted"/>
<comment type="caution">
    <text evidence="1">The sequence shown here is derived from an EMBL/GenBank/DDBJ whole genome shotgun (WGS) entry which is preliminary data.</text>
</comment>
<evidence type="ECO:0000313" key="1">
    <source>
        <dbReference type="EMBL" id="KAI4867515.1"/>
    </source>
</evidence>
<keyword evidence="2" id="KW-1185">Reference proteome</keyword>
<gene>
    <name evidence="1" type="ORF">F4820DRAFT_197794</name>
</gene>
<dbReference type="Proteomes" id="UP001497700">
    <property type="component" value="Unassembled WGS sequence"/>
</dbReference>
<name>A0ACB9Z945_9PEZI</name>
<organism evidence="1 2">
    <name type="scientific">Hypoxylon rubiginosum</name>
    <dbReference type="NCBI Taxonomy" id="110542"/>
    <lineage>
        <taxon>Eukaryota</taxon>
        <taxon>Fungi</taxon>
        <taxon>Dikarya</taxon>
        <taxon>Ascomycota</taxon>
        <taxon>Pezizomycotina</taxon>
        <taxon>Sordariomycetes</taxon>
        <taxon>Xylariomycetidae</taxon>
        <taxon>Xylariales</taxon>
        <taxon>Hypoxylaceae</taxon>
        <taxon>Hypoxylon</taxon>
    </lineage>
</organism>